<gene>
    <name evidence="2" type="ORF">S01H4_34325</name>
</gene>
<dbReference type="InterPro" id="IPR003331">
    <property type="entry name" value="UDP_GlcNAc_Epimerase_2_dom"/>
</dbReference>
<organism evidence="2">
    <name type="scientific">marine sediment metagenome</name>
    <dbReference type="NCBI Taxonomy" id="412755"/>
    <lineage>
        <taxon>unclassified sequences</taxon>
        <taxon>metagenomes</taxon>
        <taxon>ecological metagenomes</taxon>
    </lineage>
</organism>
<dbReference type="Pfam" id="PF02350">
    <property type="entry name" value="Epimerase_2"/>
    <property type="match status" value="1"/>
</dbReference>
<dbReference type="EMBL" id="BART01018154">
    <property type="protein sequence ID" value="GAG86616.1"/>
    <property type="molecule type" value="Genomic_DNA"/>
</dbReference>
<comment type="caution">
    <text evidence="2">The sequence shown here is derived from an EMBL/GenBank/DDBJ whole genome shotgun (WGS) entry which is preliminary data.</text>
</comment>
<name>X1CQT2_9ZZZZ</name>
<evidence type="ECO:0000313" key="2">
    <source>
        <dbReference type="EMBL" id="GAG86616.1"/>
    </source>
</evidence>
<accession>X1CQT2</accession>
<feature type="non-terminal residue" evidence="2">
    <location>
        <position position="1"/>
    </location>
</feature>
<evidence type="ECO:0000259" key="1">
    <source>
        <dbReference type="Pfam" id="PF02350"/>
    </source>
</evidence>
<proteinExistence type="predicted"/>
<reference evidence="2" key="1">
    <citation type="journal article" date="2014" name="Front. Microbiol.">
        <title>High frequency of phylogenetically diverse reductive dehalogenase-homologous genes in deep subseafloor sedimentary metagenomes.</title>
        <authorList>
            <person name="Kawai M."/>
            <person name="Futagami T."/>
            <person name="Toyoda A."/>
            <person name="Takaki Y."/>
            <person name="Nishi S."/>
            <person name="Hori S."/>
            <person name="Arai W."/>
            <person name="Tsubouchi T."/>
            <person name="Morono Y."/>
            <person name="Uchiyama I."/>
            <person name="Ito T."/>
            <person name="Fujiyama A."/>
            <person name="Inagaki F."/>
            <person name="Takami H."/>
        </authorList>
    </citation>
    <scope>NUCLEOTIDE SEQUENCE</scope>
    <source>
        <strain evidence="2">Expedition CK06-06</strain>
    </source>
</reference>
<feature type="domain" description="UDP-N-acetylglucosamine 2-epimerase" evidence="1">
    <location>
        <begin position="1"/>
        <end position="60"/>
    </location>
</feature>
<dbReference type="SUPFAM" id="SSF53756">
    <property type="entry name" value="UDP-Glycosyltransferase/glycogen phosphorylase"/>
    <property type="match status" value="1"/>
</dbReference>
<dbReference type="Gene3D" id="3.40.50.2000">
    <property type="entry name" value="Glycogen Phosphorylase B"/>
    <property type="match status" value="1"/>
</dbReference>
<dbReference type="AlphaFoldDB" id="X1CQT2"/>
<protein>
    <recommendedName>
        <fullName evidence="1">UDP-N-acetylglucosamine 2-epimerase domain-containing protein</fullName>
    </recommendedName>
</protein>
<sequence>TLRENTERPVTVTEGTNYLIGTDPQQILTTANSILAGEKKNSTIPQFWDGKAGKRIIEIILAAAH</sequence>